<dbReference type="InterPro" id="IPR036728">
    <property type="entry name" value="PBP_GOBP_sf"/>
</dbReference>
<proteinExistence type="predicted"/>
<gene>
    <name evidence="2" type="primary">Dsim\Obp57a</name>
    <name evidence="2" type="ORF">Dsimw501_GD11518</name>
</gene>
<keyword evidence="1" id="KW-0732">Signal</keyword>
<feature type="signal peptide" evidence="1">
    <location>
        <begin position="1"/>
        <end position="20"/>
    </location>
</feature>
<dbReference type="Bgee" id="FBgn0183259">
    <property type="expression patterns" value="Expressed in adult organism and 1 other cell type or tissue"/>
</dbReference>
<protein>
    <submittedName>
        <fullName evidence="2">Odorant-binding protein 57a</fullName>
    </submittedName>
</protein>
<dbReference type="Proteomes" id="UP000035880">
    <property type="component" value="Chromosome 2R"/>
</dbReference>
<sequence length="169" mass="19341">MFITRLAILVLLFIVSLSQAKESQPFDFFEGTYHDFKNCLKINNITIEEYEKFDDTDNLDNVLKENVELKHKCNIKCQLEREPTKWLNARGEVDLKSMKATSEAAVSISKCMEKAPQESCAYVYKLVICAFKSGHSAIKLESYEHIPEETGGLIAEQQADLFDYDTIDL</sequence>
<reference evidence="2" key="3">
    <citation type="submission" date="2015-04" db="EMBL/GenBank/DDBJ databases">
        <authorList>
            <consortium name="FlyBase"/>
        </authorList>
    </citation>
    <scope>NUCLEOTIDE SEQUENCE</scope>
    <source>
        <strain evidence="2">W501</strain>
    </source>
</reference>
<reference evidence="2" key="1">
    <citation type="journal article" date="2013" name="Genome Res.">
        <title>A second-generation assembly of the Drosophila simulans genome provides new insights into patterns of lineage-specific divergence.</title>
        <authorList>
            <person name="Hu T.T."/>
            <person name="Eisen M.B."/>
            <person name="Thornton K.R."/>
            <person name="Andolfatto P."/>
        </authorList>
    </citation>
    <scope>NUCLEOTIDE SEQUENCE [LARGE SCALE GENOMIC DNA]</scope>
    <source>
        <strain evidence="2">W501</strain>
    </source>
</reference>
<evidence type="ECO:0000256" key="1">
    <source>
        <dbReference type="SAM" id="SignalP"/>
    </source>
</evidence>
<dbReference type="EMBL" id="CM002911">
    <property type="protein sequence ID" value="KMY95267.1"/>
    <property type="molecule type" value="Genomic_DNA"/>
</dbReference>
<evidence type="ECO:0000313" key="2">
    <source>
        <dbReference type="EMBL" id="KMY95267.1"/>
    </source>
</evidence>
<dbReference type="KEGG" id="dsi:Dsimw501_GD11518"/>
<organism evidence="2">
    <name type="scientific">Drosophila simulans</name>
    <name type="common">Fruit fly</name>
    <dbReference type="NCBI Taxonomy" id="7240"/>
    <lineage>
        <taxon>Eukaryota</taxon>
        <taxon>Metazoa</taxon>
        <taxon>Ecdysozoa</taxon>
        <taxon>Arthropoda</taxon>
        <taxon>Hexapoda</taxon>
        <taxon>Insecta</taxon>
        <taxon>Pterygota</taxon>
        <taxon>Neoptera</taxon>
        <taxon>Endopterygota</taxon>
        <taxon>Diptera</taxon>
        <taxon>Brachycera</taxon>
        <taxon>Muscomorpha</taxon>
        <taxon>Ephydroidea</taxon>
        <taxon>Drosophilidae</taxon>
        <taxon>Drosophila</taxon>
        <taxon>Sophophora</taxon>
    </lineage>
</organism>
<dbReference type="OrthoDB" id="7820309at2759"/>
<dbReference type="AlphaFoldDB" id="A0A0J9RHA9"/>
<dbReference type="SUPFAM" id="SSF47565">
    <property type="entry name" value="Insect pheromone/odorant-binding proteins"/>
    <property type="match status" value="1"/>
</dbReference>
<dbReference type="Gene3D" id="1.10.238.20">
    <property type="entry name" value="Pheromone/general odorant binding protein domain"/>
    <property type="match status" value="1"/>
</dbReference>
<feature type="chain" id="PRO_5005321536" evidence="1">
    <location>
        <begin position="21"/>
        <end position="169"/>
    </location>
</feature>
<accession>A0A0J9RHA9</accession>
<name>A0A0J9RHA9_DROSI</name>
<reference evidence="2" key="2">
    <citation type="submission" date="2014-06" db="EMBL/GenBank/DDBJ databases">
        <authorList>
            <person name="Hu T."/>
            <person name="Eisen M.B."/>
            <person name="Thornton K.R."/>
            <person name="Andolfatto P."/>
        </authorList>
    </citation>
    <scope>NUCLEOTIDE SEQUENCE</scope>
    <source>
        <strain evidence="2">W501</strain>
    </source>
</reference>
<dbReference type="GO" id="GO:0005549">
    <property type="term" value="F:odorant binding"/>
    <property type="evidence" value="ECO:0007669"/>
    <property type="project" value="InterPro"/>
</dbReference>